<dbReference type="Proteomes" id="UP000031012">
    <property type="component" value="Unassembled WGS sequence"/>
</dbReference>
<dbReference type="GO" id="GO:0003700">
    <property type="term" value="F:DNA-binding transcription factor activity"/>
    <property type="evidence" value="ECO:0007669"/>
    <property type="project" value="InterPro"/>
</dbReference>
<dbReference type="InterPro" id="IPR047057">
    <property type="entry name" value="MerR_fam"/>
</dbReference>
<evidence type="ECO:0000256" key="1">
    <source>
        <dbReference type="ARBA" id="ARBA00023015"/>
    </source>
</evidence>
<evidence type="ECO:0000256" key="3">
    <source>
        <dbReference type="ARBA" id="ARBA00023163"/>
    </source>
</evidence>
<name>A0A0B2UFC5_9GAMM</name>
<reference evidence="6 7" key="1">
    <citation type="submission" date="2014-03" db="EMBL/GenBank/DDBJ databases">
        <title>Genome sequence of the diesel-degrader and plant-growth promoter Acinetobacter oleivorans PF-1 isolated from the roots of poplar tree.</title>
        <authorList>
            <person name="Gkorezis P."/>
            <person name="van Hamme J."/>
            <person name="Rineau F."/>
            <person name="Vangronsveld J."/>
            <person name="Francetti A."/>
        </authorList>
    </citation>
    <scope>NUCLEOTIDE SEQUENCE [LARGE SCALE GENOMIC DNA]</scope>
    <source>
        <strain evidence="6 7">PF1</strain>
    </source>
</reference>
<feature type="domain" description="HTH merR-type" evidence="5">
    <location>
        <begin position="1"/>
        <end position="68"/>
    </location>
</feature>
<dbReference type="InterPro" id="IPR000551">
    <property type="entry name" value="MerR-type_HTH_dom"/>
</dbReference>
<dbReference type="Gene3D" id="1.10.1660.10">
    <property type="match status" value="1"/>
</dbReference>
<keyword evidence="4" id="KW-0175">Coiled coil</keyword>
<dbReference type="PANTHER" id="PTHR30204:SF94">
    <property type="entry name" value="HEAVY METAL-DEPENDENT TRANSCRIPTIONAL REGULATOR HI_0293-RELATED"/>
    <property type="match status" value="1"/>
</dbReference>
<evidence type="ECO:0000259" key="5">
    <source>
        <dbReference type="PROSITE" id="PS50937"/>
    </source>
</evidence>
<dbReference type="EMBL" id="JHQK01000003">
    <property type="protein sequence ID" value="KHN68088.1"/>
    <property type="molecule type" value="Genomic_DNA"/>
</dbReference>
<keyword evidence="1" id="KW-0805">Transcription regulation</keyword>
<sequence length="123" mass="14108">MYIGELASLTGATPKAIRHYEKLGLLPVAKRKGNYRIYEAIDVQSVKMIRLAQAVGFSLSELYDLSALKYKNNRFPVEVAQQLIQKKNQQIIEQKKALNRLQEDLKQLENEIIQTYITNKISA</sequence>
<dbReference type="AlphaFoldDB" id="A0A0B2UFC5"/>
<dbReference type="Pfam" id="PF13411">
    <property type="entry name" value="MerR_1"/>
    <property type="match status" value="1"/>
</dbReference>
<evidence type="ECO:0000256" key="2">
    <source>
        <dbReference type="ARBA" id="ARBA00023125"/>
    </source>
</evidence>
<keyword evidence="2" id="KW-0238">DNA-binding</keyword>
<organism evidence="6 7">
    <name type="scientific">Acinetobacter oleivorans</name>
    <dbReference type="NCBI Taxonomy" id="1148157"/>
    <lineage>
        <taxon>Bacteria</taxon>
        <taxon>Pseudomonadati</taxon>
        <taxon>Pseudomonadota</taxon>
        <taxon>Gammaproteobacteria</taxon>
        <taxon>Moraxellales</taxon>
        <taxon>Moraxellaceae</taxon>
        <taxon>Acinetobacter</taxon>
    </lineage>
</organism>
<dbReference type="PANTHER" id="PTHR30204">
    <property type="entry name" value="REDOX-CYCLING DRUG-SENSING TRANSCRIPTIONAL ACTIVATOR SOXR"/>
    <property type="match status" value="1"/>
</dbReference>
<evidence type="ECO:0000256" key="4">
    <source>
        <dbReference type="SAM" id="Coils"/>
    </source>
</evidence>
<proteinExistence type="predicted"/>
<dbReference type="PROSITE" id="PS50937">
    <property type="entry name" value="HTH_MERR_2"/>
    <property type="match status" value="1"/>
</dbReference>
<feature type="coiled-coil region" evidence="4">
    <location>
        <begin position="77"/>
        <end position="118"/>
    </location>
</feature>
<dbReference type="PRINTS" id="PR00040">
    <property type="entry name" value="HTHMERR"/>
</dbReference>
<keyword evidence="3" id="KW-0804">Transcription</keyword>
<protein>
    <submittedName>
        <fullName evidence="6">MerR family transcriptional regulator</fullName>
    </submittedName>
</protein>
<evidence type="ECO:0000313" key="6">
    <source>
        <dbReference type="EMBL" id="KHN68088.1"/>
    </source>
</evidence>
<accession>A0A0B2UFC5</accession>
<dbReference type="SUPFAM" id="SSF46955">
    <property type="entry name" value="Putative DNA-binding domain"/>
    <property type="match status" value="1"/>
</dbReference>
<dbReference type="SMART" id="SM00422">
    <property type="entry name" value="HTH_MERR"/>
    <property type="match status" value="1"/>
</dbReference>
<comment type="caution">
    <text evidence="6">The sequence shown here is derived from an EMBL/GenBank/DDBJ whole genome shotgun (WGS) entry which is preliminary data.</text>
</comment>
<evidence type="ECO:0000313" key="7">
    <source>
        <dbReference type="Proteomes" id="UP000031012"/>
    </source>
</evidence>
<dbReference type="GO" id="GO:0003677">
    <property type="term" value="F:DNA binding"/>
    <property type="evidence" value="ECO:0007669"/>
    <property type="project" value="UniProtKB-KW"/>
</dbReference>
<gene>
    <name evidence="6" type="ORF">DH17_10315</name>
</gene>
<dbReference type="InterPro" id="IPR009061">
    <property type="entry name" value="DNA-bd_dom_put_sf"/>
</dbReference>